<dbReference type="InterPro" id="IPR001715">
    <property type="entry name" value="CH_dom"/>
</dbReference>
<comment type="subcellular location">
    <subcellularLocation>
        <location evidence="2">Cytoplasm</location>
    </subcellularLocation>
    <subcellularLocation>
        <location evidence="1">Nucleus</location>
    </subcellularLocation>
</comment>
<dbReference type="CDD" id="cd21224">
    <property type="entry name" value="CH_ASPM_rpt2"/>
    <property type="match status" value="1"/>
</dbReference>
<evidence type="ECO:0000256" key="8">
    <source>
        <dbReference type="ARBA" id="ARBA00022860"/>
    </source>
</evidence>
<evidence type="ECO:0000256" key="2">
    <source>
        <dbReference type="ARBA" id="ARBA00004496"/>
    </source>
</evidence>
<evidence type="ECO:0000259" key="13">
    <source>
        <dbReference type="PROSITE" id="PS50021"/>
    </source>
</evidence>
<reference evidence="15" key="1">
    <citation type="submission" date="2025-08" db="UniProtKB">
        <authorList>
            <consortium name="RefSeq"/>
        </authorList>
    </citation>
    <scope>IDENTIFICATION</scope>
</reference>
<dbReference type="InterPro" id="IPR031549">
    <property type="entry name" value="ASH"/>
</dbReference>
<dbReference type="SMART" id="SM00033">
    <property type="entry name" value="CH"/>
    <property type="match status" value="2"/>
</dbReference>
<keyword evidence="10" id="KW-0539">Nucleus</keyword>
<dbReference type="FunCoup" id="A0A6P8NNT6">
    <property type="interactions" value="1069"/>
</dbReference>
<dbReference type="SMART" id="SM00015">
    <property type="entry name" value="IQ"/>
    <property type="match status" value="45"/>
</dbReference>
<name>A0A6P8NNT6_GEOSA</name>
<dbReference type="KEGG" id="gsh:117346588"/>
<evidence type="ECO:0000256" key="4">
    <source>
        <dbReference type="ARBA" id="ARBA00022553"/>
    </source>
</evidence>
<dbReference type="InParanoid" id="A0A6P8NNT6"/>
<evidence type="ECO:0000256" key="9">
    <source>
        <dbReference type="ARBA" id="ARBA00023054"/>
    </source>
</evidence>
<dbReference type="GO" id="GO:0005516">
    <property type="term" value="F:calmodulin binding"/>
    <property type="evidence" value="ECO:0007669"/>
    <property type="project" value="UniProtKB-KW"/>
</dbReference>
<sequence length="3163" mass="370204">MSSLRQFGAALGFSPDSPRQNGGGRESACPRLILSHFCRPPFVTFGTVKVGSFKTVLLAVENPHSESAEVLIDKCPTHKGFSLEQRKLVLQPTETQFILIKWTPLDDGRVRELMTFVVNGLVKHQAVLLGRAEQTKTKKRLWDVIEKKHNSGGINFTRAKKKELNIKNTKTFCVSGKMNNFRSYKIRSPLQSCENLTTAGENLSPPKHSIASTEKKGLSSIDPQGYHSTTTHASEVLKKSKSYSVLCTSEHESLQNIISVSTIHKDFNYGEAEKTTSIQRLDNTFLLPIISVKKEGHAACTSDSIGWITTSPAFCTAACCKSVEEITCIKNQHLNFDDETTCIKSCVDGRGTVHCTSERSDGRTLNSMHLPVDTSDPEPILNNSLSQRKILSPDSFVNNSYNPDNDMKLPHKPISPDQFVKDNYFLVQSVTPQQLHESLSASPLTYNLVSSVSNSFPVQKNSKTHASFEKLEPVKSQLTYCIKQKHSFPHSEIQNDLPVNSEQFKRPPVLLATVTKNRSVIGERSEICKPKCRRYLGTALTESKSTASKHSKSVITFNDPPIIDSISNETGVQEGENRTKDEFRITTLSRKRKSSEYIGEIASDIKPDQYMKFSYTSKTITEPCMETKKLNNKKLCSAGLLTNREKQTLRKKFGSPRTLSTYAGSKKSKRIVAVPQSRLTFVKSKTAIPRHPMPFAAKNVFFDERWKEKQERGFLWWLNFILTPDDFIVKTDSMQVNAATLILGAESHHKTSVPKAPTKEEMSLRAYTARCKLNRLRRTACRLFTSESMVKAIKRLEIEIEAKRLLVREDRHLWKDIGERQKVLNWLLFYNPLWLRIGLETIYGELIPLENNSDITGLAVFILNRVLWNPDIAAEYRHPTVPHLYRDGHEMALSKFTLKKILLLVFFLDHAKQSRLIDHNPCLFCKDAEFKTSKEMLLAFSRDFLSGEGDLSRHLGFLGLPVSHAQTPLDEFDFAVTNLAVDLQCGVRLVRVMELLMQNWNISKKLRVPAVSRLQKIHNVELALQMLKEKGILLKDECGTAINSRDIVDRHREKTLALLWKIVFMFQVNISLNVEQLTEEIDFLKNIWNIKKKVTGLHSCSNPLSKAKRESNSSFEPENYSENVRLLMEWIKAVCVFYGVKVENFTVSFSDGRILCYLIHHYHPGYVPLDSICQRTTSTVECTQTGTIVLNSSSESDNSLAMSPGIYDHSITTSVMYKELLENEKKNFQLVNAAVSDLGGIPAMIHHSDMSNTIPDEKMVITYLSFLCARLLDLHKETRAARVIQSTWKKYKLRTERELHQKKDKAARVIQGAAVAFLARLKFRKCISATVVIQKHWRRYVTQRKVWAFKLTKLENIQRESAIVIQAWWRSYSSRKYYLRLKWYTLRMQARRRTRNAVLSYKHLRWATITIQRYFHTWLLVKKDQQTYRRIKSSVLVIQRAFRKWKNHRLEKETKAAKILQTAFRKWHARKLAVEHKAALLIQSWYKMCKEQQQYLKVQHSVIKIQACFRCFQAKRAYKMKKQYALILQKYYRAHRKRKIERAAYLQKCKAVISLQAAFRGMTARQHYKKMRAAYVIQTFWRMRQERIRFLRLRQSAVMLQSHVRKWQQLRRFMEMKKAACVIQVRYRARVDSKQAVLAYNRIRSATIVIQSAYRIMKSRKTVKKLKSALKIQACYRAYVARKRFLNMKTAVIKIQALLKMKKVRKWYYDLKKATLFMQQQYRARKCIRQHKEQYSRLKTACVRLQAAIRGHLVRKQVQLWRKSVAVIQFHYRMRKERNSCVTTYSAVNTIQKTCECKKQVCDRQKFLNMKRSAICLQATYRGYRVRKALKQQHCAVLKIQTVFRGHVMKKKYLTIRQACVKIQKWYKSCKISHTIRANFLRKQSAAVTIQRAFRHWVAHRQHQKHIAAILIQSAFRKYRAQKQFRCVKNAVQIIQQHYRAQVLGKSTRQKYLRLYTSVLKLQAAWRRSIIRKHVQRQYQAAVIIQSYYRMHVNRTKYRTMRSATVVIQKHCRAYWIRKEHSLKAKTAAMVLQAAYRGMKVRKERYRLKKAATTIQAAYKAFMFRNRYVKLRAATIVIQQWYHLARHANSQRQEFLCMRNAAIKMQAIYRGRKTRREIHCMHLAATSIQSVFRMYQLHVRYQEIRLAATVIQLNYRAYCEGKKVCEKYLKLKKTTIHLQAIFRGKKTRQRLKLLNDSAVVIQSYYRMYKQYKYFKNLTTVTKWVQLHYRARKKTNIQVHKYRLMKSSAICIQSAFRGMKARRLLKAKHLAASIVQRRVKSYLERKKYLSLKKASILVQQQYRLKKLVQNQRREYICQRKAAITLQATYRGFKVRREIQQMHRAATVIQASFRMHKVRVTFKNMKLASTVLQQHYRAFRSGKCERENYLKQRRYAIVLQAAYRGLKARRHLKKIHGAATKIQAAYLMYRQYFYYRRVQWATKMIQQKYRANKLRDVEVYQYCKIKKAVICIQAAFRSMREKKHFQDKCRAASIIQRQFRTFSERKKFLALRTATVSIQRWYRKWTVVKWQYHQYRSVCKAAVCIQAHYRGLKVRRKVHQMHLAATVIQSAFRMHKVQNLYKTRRNAACIIQNYYRSYIIGKSELEKFLTLRKSVVIIQSTYRGMRERQKLKAMHAAASVIQCYYRMHKQLSCYRRMLWAVMKIQERYRTQDAVVLQYMRIKTPTFCIQAAFHAKKTKEATKTVLPELHIQTTIRMNVEQECFLKKKAAIVRIQSAFRGYKVRAWYKAICFSAVVIQRWYRNCRMVRLWRALYLVKKQAAVTIQTAFRGMAARRLAKQKCAARKIQSFLLMVVHRQNFLKLKAATVILQSYYRIYRAKRLYLAYQKSALILPQHYRSYVIKKHQRDVVQQSQIKIIQAIKEYTEQKRLKNMRANVIIIQALWRGYYWRKSNSTAKMRAIQQRLEQANKSNSEENKLCNRTAIAIDYLLKYKHISYILAALKHLEVATRLSSVCCENMAQSGAILTIFTLIRSCNRSIPCMEVIRYAIQVLLNLSKYEKTTKAVYDVENSVNTLLELMQIYRERAGDKVAHKGGSIFTKSCCLLAIFALDSRTALEIHSIPKAVDRIRSIYRLTARKHNMDTKRMCSAQMMSAFVIGSALSQATPVQTKVASRIQPDWVLKKSNMKEIVDPLNAIQMVMDTLNITY</sequence>
<evidence type="ECO:0000256" key="7">
    <source>
        <dbReference type="ARBA" id="ARBA00022776"/>
    </source>
</evidence>
<dbReference type="SUPFAM" id="SSF52540">
    <property type="entry name" value="P-loop containing nucleoside triphosphate hydrolases"/>
    <property type="match status" value="14"/>
</dbReference>
<dbReference type="GO" id="GO:0005634">
    <property type="term" value="C:nucleus"/>
    <property type="evidence" value="ECO:0007669"/>
    <property type="project" value="UniProtKB-SubCell"/>
</dbReference>
<dbReference type="PANTHER" id="PTHR22706">
    <property type="entry name" value="ASSEMBLY FACTOR FOR SPINDLE MICROTUBULES"/>
    <property type="match status" value="1"/>
</dbReference>
<feature type="domain" description="Calponin-homology (CH)" evidence="13">
    <location>
        <begin position="1121"/>
        <end position="1272"/>
    </location>
</feature>
<evidence type="ECO:0000256" key="10">
    <source>
        <dbReference type="ARBA" id="ARBA00023242"/>
    </source>
</evidence>
<dbReference type="FunFam" id="2.60.40.10:FF:001429">
    <property type="entry name" value="Abnormal spindle-like microcephaly-associated protein homolog"/>
    <property type="match status" value="1"/>
</dbReference>
<evidence type="ECO:0000256" key="5">
    <source>
        <dbReference type="ARBA" id="ARBA00022618"/>
    </source>
</evidence>
<evidence type="ECO:0000256" key="12">
    <source>
        <dbReference type="SAM" id="Coils"/>
    </source>
</evidence>
<dbReference type="Proteomes" id="UP000515159">
    <property type="component" value="Chromosome 12"/>
</dbReference>
<dbReference type="CTD" id="259266"/>
<dbReference type="GO" id="GO:0000922">
    <property type="term" value="C:spindle pole"/>
    <property type="evidence" value="ECO:0007669"/>
    <property type="project" value="TreeGrafter"/>
</dbReference>
<dbReference type="CDD" id="cd21223">
    <property type="entry name" value="CH_ASPM_rpt1"/>
    <property type="match status" value="1"/>
</dbReference>
<keyword evidence="4" id="KW-0597">Phosphoprotein</keyword>
<dbReference type="GO" id="GO:0051295">
    <property type="term" value="P:establishment of meiotic spindle localization"/>
    <property type="evidence" value="ECO:0007669"/>
    <property type="project" value="TreeGrafter"/>
</dbReference>
<dbReference type="PROSITE" id="PS50021">
    <property type="entry name" value="CH"/>
    <property type="match status" value="2"/>
</dbReference>
<dbReference type="FunFam" id="1.20.5.190:FF:000009">
    <property type="entry name" value="Abnormal spindle-like microcephaly-associated protein homolog"/>
    <property type="match status" value="2"/>
</dbReference>
<gene>
    <name evidence="15" type="primary">ASPM</name>
</gene>
<evidence type="ECO:0000256" key="3">
    <source>
        <dbReference type="ARBA" id="ARBA00022490"/>
    </source>
</evidence>
<keyword evidence="5" id="KW-0132">Cell division</keyword>
<dbReference type="GO" id="GO:0005737">
    <property type="term" value="C:cytoplasm"/>
    <property type="evidence" value="ECO:0007669"/>
    <property type="project" value="UniProtKB-SubCell"/>
</dbReference>
<dbReference type="Pfam" id="PF00307">
    <property type="entry name" value="CH"/>
    <property type="match status" value="1"/>
</dbReference>
<evidence type="ECO:0000313" key="14">
    <source>
        <dbReference type="Proteomes" id="UP000515159"/>
    </source>
</evidence>
<proteinExistence type="predicted"/>
<evidence type="ECO:0000256" key="11">
    <source>
        <dbReference type="ARBA" id="ARBA00023306"/>
    </source>
</evidence>
<keyword evidence="9 12" id="KW-0175">Coiled coil</keyword>
<dbReference type="CDD" id="cd23767">
    <property type="entry name" value="IQCD"/>
    <property type="match status" value="1"/>
</dbReference>
<dbReference type="InterPro" id="IPR051185">
    <property type="entry name" value="ASPM"/>
</dbReference>
<dbReference type="FunFam" id="1.20.5.190:FF:000008">
    <property type="entry name" value="Abnormal spindle-like microcephaly-associated protein homolog"/>
    <property type="match status" value="3"/>
</dbReference>
<dbReference type="PANTHER" id="PTHR22706:SF1">
    <property type="entry name" value="ASSEMBLY FACTOR FOR SPINDLE MICROTUBULES"/>
    <property type="match status" value="1"/>
</dbReference>
<dbReference type="SUPFAM" id="SSF48371">
    <property type="entry name" value="ARM repeat"/>
    <property type="match status" value="1"/>
</dbReference>
<dbReference type="Gene3D" id="1.10.418.10">
    <property type="entry name" value="Calponin-like domain"/>
    <property type="match status" value="2"/>
</dbReference>
<keyword evidence="6" id="KW-0677">Repeat</keyword>
<evidence type="ECO:0000256" key="6">
    <source>
        <dbReference type="ARBA" id="ARBA00022737"/>
    </source>
</evidence>
<dbReference type="InterPro" id="IPR000048">
    <property type="entry name" value="IQ_motif_EF-hand-BS"/>
</dbReference>
<accession>A0A6P8NNT6</accession>
<feature type="domain" description="Calponin-homology (CH)" evidence="13">
    <location>
        <begin position="931"/>
        <end position="1067"/>
    </location>
</feature>
<dbReference type="GO" id="GO:0007051">
    <property type="term" value="P:spindle organization"/>
    <property type="evidence" value="ECO:0007669"/>
    <property type="project" value="TreeGrafter"/>
</dbReference>
<organism evidence="14 15">
    <name type="scientific">Geotrypetes seraphini</name>
    <name type="common">Gaboon caecilian</name>
    <name type="synonym">Caecilia seraphini</name>
    <dbReference type="NCBI Taxonomy" id="260995"/>
    <lineage>
        <taxon>Eukaryota</taxon>
        <taxon>Metazoa</taxon>
        <taxon>Chordata</taxon>
        <taxon>Craniata</taxon>
        <taxon>Vertebrata</taxon>
        <taxon>Euteleostomi</taxon>
        <taxon>Amphibia</taxon>
        <taxon>Gymnophiona</taxon>
        <taxon>Geotrypetes</taxon>
    </lineage>
</organism>
<feature type="coiled-coil region" evidence="12">
    <location>
        <begin position="2907"/>
        <end position="2934"/>
    </location>
</feature>
<dbReference type="InterPro" id="IPR016024">
    <property type="entry name" value="ARM-type_fold"/>
</dbReference>
<dbReference type="GO" id="GO:0051301">
    <property type="term" value="P:cell division"/>
    <property type="evidence" value="ECO:0007669"/>
    <property type="project" value="UniProtKB-KW"/>
</dbReference>
<dbReference type="FunFam" id="1.10.418.10:FF:000051">
    <property type="entry name" value="Abnormal spindle-like microcephaly-associated protein homolog"/>
    <property type="match status" value="1"/>
</dbReference>
<dbReference type="OrthoDB" id="2148418at2759"/>
<protein>
    <submittedName>
        <fullName evidence="15">Abnormal spindle-like microcephaly-associated protein</fullName>
    </submittedName>
</protein>
<keyword evidence="3" id="KW-0963">Cytoplasm</keyword>
<dbReference type="Pfam" id="PF15780">
    <property type="entry name" value="ASH"/>
    <property type="match status" value="1"/>
</dbReference>
<dbReference type="RefSeq" id="XP_033772299.1">
    <property type="nucleotide sequence ID" value="XM_033916408.1"/>
</dbReference>
<dbReference type="GO" id="GO:0000278">
    <property type="term" value="P:mitotic cell cycle"/>
    <property type="evidence" value="ECO:0007669"/>
    <property type="project" value="TreeGrafter"/>
</dbReference>
<keyword evidence="14" id="KW-1185">Reference proteome</keyword>
<dbReference type="PROSITE" id="PS50096">
    <property type="entry name" value="IQ"/>
    <property type="match status" value="30"/>
</dbReference>
<keyword evidence="11" id="KW-0131">Cell cycle</keyword>
<dbReference type="GeneID" id="117346588"/>
<dbReference type="InterPro" id="IPR036872">
    <property type="entry name" value="CH_dom_sf"/>
</dbReference>
<evidence type="ECO:0000256" key="1">
    <source>
        <dbReference type="ARBA" id="ARBA00004123"/>
    </source>
</evidence>
<keyword evidence="7" id="KW-0498">Mitosis</keyword>
<dbReference type="Gene3D" id="1.20.5.190">
    <property type="match status" value="24"/>
</dbReference>
<dbReference type="InterPro" id="IPR027417">
    <property type="entry name" value="P-loop_NTPase"/>
</dbReference>
<keyword evidence="8" id="KW-0112">Calmodulin-binding</keyword>
<dbReference type="Pfam" id="PF00612">
    <property type="entry name" value="IQ"/>
    <property type="match status" value="28"/>
</dbReference>
<dbReference type="SUPFAM" id="SSF47576">
    <property type="entry name" value="Calponin-homology domain, CH-domain"/>
    <property type="match status" value="1"/>
</dbReference>
<evidence type="ECO:0000313" key="15">
    <source>
        <dbReference type="RefSeq" id="XP_033772299.1"/>
    </source>
</evidence>